<dbReference type="PRINTS" id="PR00463">
    <property type="entry name" value="EP450I"/>
</dbReference>
<sequence>MADAQQSLTSTILATASLTGVALHLFFFKHVEVDKRPVSTAASFIVGYFLIASALPRISSEYEGFLWSRTVALLAWLSLVLSLWTSILVYRAFFHPLKNFPGPFGARLSKLWSLNKVLETNIRWYRTLDALHEKYGDFVRTGPRELVIFDAAAITPVLGFASVTGKGPFYDSMETSVNTTRDRAFHRKRRKVWDNAFKISLADYAPRVEEFTSQLLTRIGNNLGKPILVNEICIHYSYDVMSALAFGEPMGYTKGESNDTAKSVLDNIQKGVDAIGLLLHVPWLMGTLTTFSWAIGPMREWNQYSESLVIERKNMKIPKPDLFSHLLDNTEDTATGRALLNSECRLIVGAGSDTTATALTFLLVNFALYPEWLQRLRDEVDPILASGNFNNAQTLPVLDAIINESMRLSPSVFFGSQRETPPEGMKIGDTYIPGGTIISIPAYQVGRDDRNFVHAKEFLPERWYSKPELIINKSAHMPFLTGPFNCAGRNLAMMELRSVVARVAHEFDIAFPPGSDFDAEDYFSRIKDHFVSGAPPQNLVFTKRRGV</sequence>
<dbReference type="GO" id="GO:0044550">
    <property type="term" value="P:secondary metabolite biosynthetic process"/>
    <property type="evidence" value="ECO:0007669"/>
    <property type="project" value="UniProtKB-ARBA"/>
</dbReference>
<dbReference type="InterPro" id="IPR036396">
    <property type="entry name" value="Cyt_P450_sf"/>
</dbReference>
<evidence type="ECO:0000256" key="7">
    <source>
        <dbReference type="PIRSR" id="PIRSR602401-1"/>
    </source>
</evidence>
<dbReference type="PANTHER" id="PTHR24305:SF187">
    <property type="entry name" value="P450, PUTATIVE (EUROFUNG)-RELATED"/>
    <property type="match status" value="1"/>
</dbReference>
<keyword evidence="4" id="KW-0560">Oxidoreductase</keyword>
<dbReference type="STRING" id="454130.A0A0U5GV53"/>
<evidence type="ECO:0000256" key="2">
    <source>
        <dbReference type="ARBA" id="ARBA00010617"/>
    </source>
</evidence>
<evidence type="ECO:0000256" key="1">
    <source>
        <dbReference type="ARBA" id="ARBA00001971"/>
    </source>
</evidence>
<comment type="cofactor">
    <cofactor evidence="1 7">
        <name>heme</name>
        <dbReference type="ChEBI" id="CHEBI:30413"/>
    </cofactor>
</comment>
<comment type="similarity">
    <text evidence="2">Belongs to the cytochrome P450 family.</text>
</comment>
<evidence type="ECO:0000256" key="6">
    <source>
        <dbReference type="ARBA" id="ARBA00023033"/>
    </source>
</evidence>
<keyword evidence="5 7" id="KW-0408">Iron</keyword>
<dbReference type="InterPro" id="IPR050121">
    <property type="entry name" value="Cytochrome_P450_monoxygenase"/>
</dbReference>
<keyword evidence="8" id="KW-1133">Transmembrane helix</keyword>
<evidence type="ECO:0000313" key="10">
    <source>
        <dbReference type="Proteomes" id="UP000054771"/>
    </source>
</evidence>
<keyword evidence="8" id="KW-0812">Transmembrane</keyword>
<evidence type="ECO:0000256" key="5">
    <source>
        <dbReference type="ARBA" id="ARBA00023004"/>
    </source>
</evidence>
<name>A0A0U5GV53_ASPCI</name>
<feature type="transmembrane region" description="Helical" evidence="8">
    <location>
        <begin position="40"/>
        <end position="59"/>
    </location>
</feature>
<dbReference type="Proteomes" id="UP000054771">
    <property type="component" value="Unassembled WGS sequence"/>
</dbReference>
<protein>
    <recommendedName>
        <fullName evidence="11">Cytochrome P450</fullName>
    </recommendedName>
</protein>
<dbReference type="InterPro" id="IPR002401">
    <property type="entry name" value="Cyt_P450_E_grp-I"/>
</dbReference>
<proteinExistence type="inferred from homology"/>
<dbReference type="InterPro" id="IPR001128">
    <property type="entry name" value="Cyt_P450"/>
</dbReference>
<dbReference type="GO" id="GO:0016705">
    <property type="term" value="F:oxidoreductase activity, acting on paired donors, with incorporation or reduction of molecular oxygen"/>
    <property type="evidence" value="ECO:0007669"/>
    <property type="project" value="InterPro"/>
</dbReference>
<keyword evidence="6" id="KW-0503">Monooxygenase</keyword>
<accession>A0A0U5GV53</accession>
<evidence type="ECO:0000256" key="4">
    <source>
        <dbReference type="ARBA" id="ARBA00023002"/>
    </source>
</evidence>
<dbReference type="Pfam" id="PF00067">
    <property type="entry name" value="p450"/>
    <property type="match status" value="1"/>
</dbReference>
<dbReference type="Gene3D" id="1.10.630.10">
    <property type="entry name" value="Cytochrome P450"/>
    <property type="match status" value="1"/>
</dbReference>
<dbReference type="CDD" id="cd11061">
    <property type="entry name" value="CYP67-like"/>
    <property type="match status" value="1"/>
</dbReference>
<dbReference type="SUPFAM" id="SSF48264">
    <property type="entry name" value="Cytochrome P450"/>
    <property type="match status" value="1"/>
</dbReference>
<dbReference type="OMA" id="HMPWLMN"/>
<keyword evidence="3 7" id="KW-0479">Metal-binding</keyword>
<dbReference type="EMBL" id="CDMC01000004">
    <property type="protein sequence ID" value="CEL04804.1"/>
    <property type="molecule type" value="Genomic_DNA"/>
</dbReference>
<evidence type="ECO:0008006" key="11">
    <source>
        <dbReference type="Google" id="ProtNLM"/>
    </source>
</evidence>
<feature type="transmembrane region" description="Helical" evidence="8">
    <location>
        <begin position="71"/>
        <end position="90"/>
    </location>
</feature>
<dbReference type="OrthoDB" id="6692864at2759"/>
<organism evidence="9 10">
    <name type="scientific">Aspergillus calidoustus</name>
    <dbReference type="NCBI Taxonomy" id="454130"/>
    <lineage>
        <taxon>Eukaryota</taxon>
        <taxon>Fungi</taxon>
        <taxon>Dikarya</taxon>
        <taxon>Ascomycota</taxon>
        <taxon>Pezizomycotina</taxon>
        <taxon>Eurotiomycetes</taxon>
        <taxon>Eurotiomycetidae</taxon>
        <taxon>Eurotiales</taxon>
        <taxon>Aspergillaceae</taxon>
        <taxon>Aspergillus</taxon>
        <taxon>Aspergillus subgen. Nidulantes</taxon>
    </lineage>
</organism>
<dbReference type="GO" id="GO:0005506">
    <property type="term" value="F:iron ion binding"/>
    <property type="evidence" value="ECO:0007669"/>
    <property type="project" value="InterPro"/>
</dbReference>
<gene>
    <name evidence="9" type="ORF">ASPCAL05929</name>
</gene>
<dbReference type="PANTHER" id="PTHR24305">
    <property type="entry name" value="CYTOCHROME P450"/>
    <property type="match status" value="1"/>
</dbReference>
<feature type="binding site" description="axial binding residue" evidence="7">
    <location>
        <position position="486"/>
    </location>
    <ligand>
        <name>heme</name>
        <dbReference type="ChEBI" id="CHEBI:30413"/>
    </ligand>
    <ligandPart>
        <name>Fe</name>
        <dbReference type="ChEBI" id="CHEBI:18248"/>
    </ligandPart>
</feature>
<dbReference type="AlphaFoldDB" id="A0A0U5GV53"/>
<dbReference type="PRINTS" id="PR00385">
    <property type="entry name" value="P450"/>
</dbReference>
<keyword evidence="8" id="KW-0472">Membrane</keyword>
<dbReference type="GO" id="GO:0004497">
    <property type="term" value="F:monooxygenase activity"/>
    <property type="evidence" value="ECO:0007669"/>
    <property type="project" value="UniProtKB-KW"/>
</dbReference>
<keyword evidence="10" id="KW-1185">Reference proteome</keyword>
<evidence type="ECO:0000256" key="3">
    <source>
        <dbReference type="ARBA" id="ARBA00022723"/>
    </source>
</evidence>
<feature type="transmembrane region" description="Helical" evidence="8">
    <location>
        <begin position="6"/>
        <end position="28"/>
    </location>
</feature>
<evidence type="ECO:0000313" key="9">
    <source>
        <dbReference type="EMBL" id="CEL04804.1"/>
    </source>
</evidence>
<reference evidence="10" key="1">
    <citation type="journal article" date="2016" name="Genome Announc.">
        <title>Draft genome sequences of fungus Aspergillus calidoustus.</title>
        <authorList>
            <person name="Horn F."/>
            <person name="Linde J."/>
            <person name="Mattern D.J."/>
            <person name="Walther G."/>
            <person name="Guthke R."/>
            <person name="Scherlach K."/>
            <person name="Martin K."/>
            <person name="Brakhage A.A."/>
            <person name="Petzke L."/>
            <person name="Valiante V."/>
        </authorList>
    </citation>
    <scope>NUCLEOTIDE SEQUENCE [LARGE SCALE GENOMIC DNA]</scope>
    <source>
        <strain evidence="10">SF006504</strain>
    </source>
</reference>
<evidence type="ECO:0000256" key="8">
    <source>
        <dbReference type="SAM" id="Phobius"/>
    </source>
</evidence>
<keyword evidence="7" id="KW-0349">Heme</keyword>
<dbReference type="GO" id="GO:0020037">
    <property type="term" value="F:heme binding"/>
    <property type="evidence" value="ECO:0007669"/>
    <property type="project" value="InterPro"/>
</dbReference>